<sequence>MKLLRIIYFSWIVLLLSGCSSHKNADSEQAELTLDQYESYLKSAVYGTMNQVNEDPALTRERHIEYFTIVTGNRKIAKTIYDEAVKYNISPELAFALVFSESGFDPNAVNVNDNSVDRGLFQLNSKSFPNLKEADFFKPEINIPLGIAYLRYCLDMGGNEVAALAMYNAGPNRVKDSRTPKMTLDYIAKIQDLRISLEEGIIPDEFDSTVVPIPDIKSIKNVTLLMEQSGKIN</sequence>
<reference evidence="4 5" key="1">
    <citation type="submission" date="2019-02" db="EMBL/GenBank/DDBJ databases">
        <title>Complete Genome Sequence and Methylome Analysis of free living Spirochaetas.</title>
        <authorList>
            <person name="Fomenkov A."/>
            <person name="Dubinina G."/>
            <person name="Leshcheva N."/>
            <person name="Mikheeva N."/>
            <person name="Grabovich M."/>
            <person name="Vincze T."/>
            <person name="Roberts R.J."/>
        </authorList>
    </citation>
    <scope>NUCLEOTIDE SEQUENCE [LARGE SCALE GENOMIC DNA]</scope>
    <source>
        <strain evidence="4 5">K2</strain>
    </source>
</reference>
<dbReference type="SUPFAM" id="SSF53955">
    <property type="entry name" value="Lysozyme-like"/>
    <property type="match status" value="1"/>
</dbReference>
<feature type="signal peptide" evidence="2">
    <location>
        <begin position="1"/>
        <end position="25"/>
    </location>
</feature>
<name>A0A5C1QMJ5_9SPIO</name>
<dbReference type="PANTHER" id="PTHR37423">
    <property type="entry name" value="SOLUBLE LYTIC MUREIN TRANSGLYCOSYLASE-RELATED"/>
    <property type="match status" value="1"/>
</dbReference>
<gene>
    <name evidence="4" type="ORF">EXM22_15505</name>
</gene>
<protein>
    <submittedName>
        <fullName evidence="4">Lytic transglycosylase domain-containing protein</fullName>
    </submittedName>
</protein>
<dbReference type="AlphaFoldDB" id="A0A5C1QMJ5"/>
<dbReference type="EMBL" id="CP036150">
    <property type="protein sequence ID" value="QEN09315.1"/>
    <property type="molecule type" value="Genomic_DNA"/>
</dbReference>
<dbReference type="InterPro" id="IPR008258">
    <property type="entry name" value="Transglycosylase_SLT_dom_1"/>
</dbReference>
<evidence type="ECO:0000313" key="5">
    <source>
        <dbReference type="Proteomes" id="UP000324209"/>
    </source>
</evidence>
<keyword evidence="2" id="KW-0732">Signal</keyword>
<dbReference type="PROSITE" id="PS51257">
    <property type="entry name" value="PROKAR_LIPOPROTEIN"/>
    <property type="match status" value="1"/>
</dbReference>
<comment type="similarity">
    <text evidence="1">Belongs to the transglycosylase Slt family.</text>
</comment>
<evidence type="ECO:0000313" key="4">
    <source>
        <dbReference type="EMBL" id="QEN09315.1"/>
    </source>
</evidence>
<feature type="domain" description="Transglycosylase SLT" evidence="3">
    <location>
        <begin position="82"/>
        <end position="181"/>
    </location>
</feature>
<dbReference type="KEGG" id="ock:EXM22_15505"/>
<dbReference type="RefSeq" id="WP_149487390.1">
    <property type="nucleotide sequence ID" value="NZ_CP036150.1"/>
</dbReference>
<proteinExistence type="inferred from homology"/>
<evidence type="ECO:0000259" key="3">
    <source>
        <dbReference type="Pfam" id="PF01464"/>
    </source>
</evidence>
<keyword evidence="5" id="KW-1185">Reference proteome</keyword>
<evidence type="ECO:0000256" key="1">
    <source>
        <dbReference type="ARBA" id="ARBA00007734"/>
    </source>
</evidence>
<evidence type="ECO:0000256" key="2">
    <source>
        <dbReference type="SAM" id="SignalP"/>
    </source>
</evidence>
<dbReference type="Proteomes" id="UP000324209">
    <property type="component" value="Chromosome"/>
</dbReference>
<organism evidence="4 5">
    <name type="scientific">Oceanispirochaeta crateris</name>
    <dbReference type="NCBI Taxonomy" id="2518645"/>
    <lineage>
        <taxon>Bacteria</taxon>
        <taxon>Pseudomonadati</taxon>
        <taxon>Spirochaetota</taxon>
        <taxon>Spirochaetia</taxon>
        <taxon>Spirochaetales</taxon>
        <taxon>Spirochaetaceae</taxon>
        <taxon>Oceanispirochaeta</taxon>
    </lineage>
</organism>
<dbReference type="PANTHER" id="PTHR37423:SF2">
    <property type="entry name" value="MEMBRANE-BOUND LYTIC MUREIN TRANSGLYCOSYLASE C"/>
    <property type="match status" value="1"/>
</dbReference>
<accession>A0A5C1QMJ5</accession>
<dbReference type="Pfam" id="PF01464">
    <property type="entry name" value="SLT"/>
    <property type="match status" value="1"/>
</dbReference>
<dbReference type="Gene3D" id="1.10.530.10">
    <property type="match status" value="1"/>
</dbReference>
<dbReference type="OrthoDB" id="360732at2"/>
<dbReference type="InterPro" id="IPR023346">
    <property type="entry name" value="Lysozyme-like_dom_sf"/>
</dbReference>
<feature type="chain" id="PRO_5022661173" evidence="2">
    <location>
        <begin position="26"/>
        <end position="233"/>
    </location>
</feature>